<comment type="caution">
    <text evidence="1">The sequence shown here is derived from an EMBL/GenBank/DDBJ whole genome shotgun (WGS) entry which is preliminary data.</text>
</comment>
<dbReference type="InterPro" id="IPR047690">
    <property type="entry name" value="IPExxxVDY_fam"/>
</dbReference>
<accession>A0A0E9MZ71</accession>
<dbReference type="OrthoDB" id="676614at2"/>
<dbReference type="RefSeq" id="WP_052955570.1">
    <property type="nucleotide sequence ID" value="NZ_BBWV01000001.1"/>
</dbReference>
<dbReference type="NCBIfam" id="NF033205">
    <property type="entry name" value="IPExxxVDY"/>
    <property type="match status" value="1"/>
</dbReference>
<dbReference type="STRING" id="1220578.FPE01S_01_14050"/>
<proteinExistence type="predicted"/>
<evidence type="ECO:0000313" key="1">
    <source>
        <dbReference type="EMBL" id="GAO42390.1"/>
    </source>
</evidence>
<dbReference type="Proteomes" id="UP000033121">
    <property type="component" value="Unassembled WGS sequence"/>
</dbReference>
<sequence>MKLKLDVAEMAEEFFEDAHLMGIVAPIRDYQFCWHLNQHLRFRFRVNVDLEIQMTKKNRHYYFPIYEYQEPQLYRAHYLYRNQHDGEYLLPEFRHLDYIWLTKGENIQEGLITEIAQTIRSFNGVQLVVEMTNEKIRNKEHLIF</sequence>
<protein>
    <recommendedName>
        <fullName evidence="3">IPExxxVDY family protein</fullName>
    </recommendedName>
</protein>
<gene>
    <name evidence="1" type="ORF">FPE01S_01_14050</name>
</gene>
<evidence type="ECO:0000313" key="2">
    <source>
        <dbReference type="Proteomes" id="UP000033121"/>
    </source>
</evidence>
<dbReference type="EMBL" id="BBWV01000001">
    <property type="protein sequence ID" value="GAO42390.1"/>
    <property type="molecule type" value="Genomic_DNA"/>
</dbReference>
<dbReference type="AlphaFoldDB" id="A0A0E9MZ71"/>
<reference evidence="1 2" key="1">
    <citation type="submission" date="2015-04" db="EMBL/GenBank/DDBJ databases">
        <title>Whole genome shotgun sequence of Flavihumibacter petaseus NBRC 106054.</title>
        <authorList>
            <person name="Miyazawa S."/>
            <person name="Hosoyama A."/>
            <person name="Hashimoto M."/>
            <person name="Noguchi M."/>
            <person name="Tsuchikane K."/>
            <person name="Ohji S."/>
            <person name="Yamazoe A."/>
            <person name="Ichikawa N."/>
            <person name="Kimura A."/>
            <person name="Fujita N."/>
        </authorList>
    </citation>
    <scope>NUCLEOTIDE SEQUENCE [LARGE SCALE GENOMIC DNA]</scope>
    <source>
        <strain evidence="1 2">NBRC 106054</strain>
    </source>
</reference>
<organism evidence="1 2">
    <name type="scientific">Flavihumibacter petaseus NBRC 106054</name>
    <dbReference type="NCBI Taxonomy" id="1220578"/>
    <lineage>
        <taxon>Bacteria</taxon>
        <taxon>Pseudomonadati</taxon>
        <taxon>Bacteroidota</taxon>
        <taxon>Chitinophagia</taxon>
        <taxon>Chitinophagales</taxon>
        <taxon>Chitinophagaceae</taxon>
        <taxon>Flavihumibacter</taxon>
    </lineage>
</organism>
<keyword evidence="2" id="KW-1185">Reference proteome</keyword>
<evidence type="ECO:0008006" key="3">
    <source>
        <dbReference type="Google" id="ProtNLM"/>
    </source>
</evidence>
<name>A0A0E9MZ71_9BACT</name>